<evidence type="ECO:0000313" key="3">
    <source>
        <dbReference type="Proteomes" id="UP000696485"/>
    </source>
</evidence>
<dbReference type="GO" id="GO:0004364">
    <property type="term" value="F:glutathione transferase activity"/>
    <property type="evidence" value="ECO:0007669"/>
    <property type="project" value="InterPro"/>
</dbReference>
<dbReference type="AlphaFoldDB" id="A0A9P5SJF5"/>
<accession>A0A9P5SJF5</accession>
<organism evidence="2 3">
    <name type="scientific">Podila minutissima</name>
    <dbReference type="NCBI Taxonomy" id="64525"/>
    <lineage>
        <taxon>Eukaryota</taxon>
        <taxon>Fungi</taxon>
        <taxon>Fungi incertae sedis</taxon>
        <taxon>Mucoromycota</taxon>
        <taxon>Mortierellomycotina</taxon>
        <taxon>Mortierellomycetes</taxon>
        <taxon>Mortierellales</taxon>
        <taxon>Mortierellaceae</taxon>
        <taxon>Podila</taxon>
    </lineage>
</organism>
<dbReference type="InterPro" id="IPR016639">
    <property type="entry name" value="GST_Omega/GSH"/>
</dbReference>
<dbReference type="Gene3D" id="3.40.30.10">
    <property type="entry name" value="Glutaredoxin"/>
    <property type="match status" value="2"/>
</dbReference>
<protein>
    <submittedName>
        <fullName evidence="2">S-glutathionyl-(Chloro)hydroquinone reductase</fullName>
    </submittedName>
</protein>
<evidence type="ECO:0000259" key="1">
    <source>
        <dbReference type="PROSITE" id="PS50405"/>
    </source>
</evidence>
<dbReference type="GO" id="GO:0005737">
    <property type="term" value="C:cytoplasm"/>
    <property type="evidence" value="ECO:0007669"/>
    <property type="project" value="TreeGrafter"/>
</dbReference>
<dbReference type="Proteomes" id="UP000696485">
    <property type="component" value="Unassembled WGS sequence"/>
</dbReference>
<dbReference type="Pfam" id="PF13410">
    <property type="entry name" value="GST_C_2"/>
    <property type="match status" value="1"/>
</dbReference>
<dbReference type="EMBL" id="JAAAUY010000517">
    <property type="protein sequence ID" value="KAF9328966.1"/>
    <property type="molecule type" value="Genomic_DNA"/>
</dbReference>
<evidence type="ECO:0000313" key="2">
    <source>
        <dbReference type="EMBL" id="KAF9328966.1"/>
    </source>
</evidence>
<dbReference type="Gene3D" id="1.20.1050.10">
    <property type="match status" value="1"/>
</dbReference>
<reference evidence="2" key="1">
    <citation type="journal article" date="2020" name="Fungal Divers.">
        <title>Resolving the Mortierellaceae phylogeny through synthesis of multi-gene phylogenetics and phylogenomics.</title>
        <authorList>
            <person name="Vandepol N."/>
            <person name="Liber J."/>
            <person name="Desiro A."/>
            <person name="Na H."/>
            <person name="Kennedy M."/>
            <person name="Barry K."/>
            <person name="Grigoriev I.V."/>
            <person name="Miller A.N."/>
            <person name="O'Donnell K."/>
            <person name="Stajich J.E."/>
            <person name="Bonito G."/>
        </authorList>
    </citation>
    <scope>NUCLEOTIDE SEQUENCE</scope>
    <source>
        <strain evidence="2">NVP1</strain>
    </source>
</reference>
<sequence length="222" mass="25413">MVHDHDGTIGDHLVVDHPLGATPGEALKVNVDASGAFERQAHRTLLVRALKGLEDVISLNSTHWFLNERGWQFKDQYKNPLYGVPYVKELFLRLIQIASAVPPFLFFGIRKPRRLCRDLRMMDAFDRLVPNKTGVTFYSKQLQSKIDSVNEWIYETVNNGVYQAGFATFQTAYEDAVFPLFKSLDRIEGMLSKSDYLVGNTLTEADIRLWTTIIRFDPVYHG</sequence>
<dbReference type="PANTHER" id="PTHR32419:SF6">
    <property type="entry name" value="GLUTATHIONE S-TRANSFERASE OMEGA-LIKE 1-RELATED"/>
    <property type="match status" value="1"/>
</dbReference>
<dbReference type="PROSITE" id="PS50405">
    <property type="entry name" value="GST_CTER"/>
    <property type="match status" value="1"/>
</dbReference>
<dbReference type="SUPFAM" id="SSF47616">
    <property type="entry name" value="GST C-terminal domain-like"/>
    <property type="match status" value="1"/>
</dbReference>
<dbReference type="InterPro" id="IPR010987">
    <property type="entry name" value="Glutathione-S-Trfase_C-like"/>
</dbReference>
<dbReference type="InterPro" id="IPR036282">
    <property type="entry name" value="Glutathione-S-Trfase_C_sf"/>
</dbReference>
<dbReference type="PANTHER" id="PTHR32419">
    <property type="entry name" value="GLUTATHIONYL-HYDROQUINONE REDUCTASE"/>
    <property type="match status" value="1"/>
</dbReference>
<gene>
    <name evidence="2" type="primary">ECM4_2</name>
    <name evidence="2" type="ORF">BG006_007927</name>
</gene>
<keyword evidence="3" id="KW-1185">Reference proteome</keyword>
<comment type="caution">
    <text evidence="2">The sequence shown here is derived from an EMBL/GenBank/DDBJ whole genome shotgun (WGS) entry which is preliminary data.</text>
</comment>
<feature type="domain" description="GST C-terminal" evidence="1">
    <location>
        <begin position="139"/>
        <end position="222"/>
    </location>
</feature>
<proteinExistence type="predicted"/>
<name>A0A9P5SJF5_9FUNG</name>